<evidence type="ECO:0000256" key="1">
    <source>
        <dbReference type="SAM" id="SignalP"/>
    </source>
</evidence>
<name>A0A0A0BF93_9GAMM</name>
<dbReference type="Proteomes" id="UP000029999">
    <property type="component" value="Unassembled WGS sequence"/>
</dbReference>
<feature type="domain" description="Helix-hairpin-helix DNA-binding motif class 1" evidence="2">
    <location>
        <begin position="34"/>
        <end position="53"/>
    </location>
</feature>
<evidence type="ECO:0000259" key="2">
    <source>
        <dbReference type="SMART" id="SM00278"/>
    </source>
</evidence>
<dbReference type="InterPro" id="IPR004509">
    <property type="entry name" value="Competence_ComEA_HhH"/>
</dbReference>
<dbReference type="InterPro" id="IPR003583">
    <property type="entry name" value="Hlx-hairpin-Hlx_DNA-bd_motif"/>
</dbReference>
<dbReference type="SUPFAM" id="SSF47781">
    <property type="entry name" value="RuvA domain 2-like"/>
    <property type="match status" value="1"/>
</dbReference>
<feature type="signal peptide" evidence="1">
    <location>
        <begin position="1"/>
        <end position="22"/>
    </location>
</feature>
<dbReference type="PANTHER" id="PTHR21180">
    <property type="entry name" value="ENDONUCLEASE/EXONUCLEASE/PHOSPHATASE FAMILY DOMAIN-CONTAINING PROTEIN 1"/>
    <property type="match status" value="1"/>
</dbReference>
<dbReference type="PANTHER" id="PTHR21180:SF32">
    <property type="entry name" value="ENDONUCLEASE_EXONUCLEASE_PHOSPHATASE FAMILY DOMAIN-CONTAINING PROTEIN 1"/>
    <property type="match status" value="1"/>
</dbReference>
<protein>
    <submittedName>
        <fullName evidence="3">Late competence protein ComEA, DNA receptor</fullName>
    </submittedName>
</protein>
<dbReference type="AlphaFoldDB" id="A0A0A0BF93"/>
<accession>A0A0A0BF93</accession>
<comment type="caution">
    <text evidence="3">The sequence shown here is derived from an EMBL/GenBank/DDBJ whole genome shotgun (WGS) entry which is preliminary data.</text>
</comment>
<evidence type="ECO:0000313" key="4">
    <source>
        <dbReference type="Proteomes" id="UP000029999"/>
    </source>
</evidence>
<sequence>MIKQNLLAAVVALFVSFGTAFAADKININTANAEELQMLDGVGPATASAIIEYRQTNSGFESVAELSSVRGIGDKKLQSLSDDVTVSAE</sequence>
<dbReference type="InterPro" id="IPR051675">
    <property type="entry name" value="Endo/Exo/Phosphatase_dom_1"/>
</dbReference>
<gene>
    <name evidence="3" type="ORF">LP43_1777</name>
</gene>
<dbReference type="GO" id="GO:0015628">
    <property type="term" value="P:protein secretion by the type II secretion system"/>
    <property type="evidence" value="ECO:0007669"/>
    <property type="project" value="TreeGrafter"/>
</dbReference>
<organism evidence="3 4">
    <name type="scientific">Methylophaga thiooxydans</name>
    <dbReference type="NCBI Taxonomy" id="392484"/>
    <lineage>
        <taxon>Bacteria</taxon>
        <taxon>Pseudomonadati</taxon>
        <taxon>Pseudomonadota</taxon>
        <taxon>Gammaproteobacteria</taxon>
        <taxon>Thiotrichales</taxon>
        <taxon>Piscirickettsiaceae</taxon>
        <taxon>Methylophaga</taxon>
    </lineage>
</organism>
<keyword evidence="1" id="KW-0732">Signal</keyword>
<dbReference type="Gene3D" id="1.10.150.320">
    <property type="entry name" value="Photosystem II 12 kDa extrinsic protein"/>
    <property type="match status" value="1"/>
</dbReference>
<feature type="chain" id="PRO_5001959512" evidence="1">
    <location>
        <begin position="23"/>
        <end position="89"/>
    </location>
</feature>
<dbReference type="RefSeq" id="WP_052094102.1">
    <property type="nucleotide sequence ID" value="NZ_JADFAB010000025.1"/>
</dbReference>
<dbReference type="STRING" id="392484.LP43_1777"/>
<evidence type="ECO:0000313" key="3">
    <source>
        <dbReference type="EMBL" id="KGM06555.1"/>
    </source>
</evidence>
<proteinExistence type="predicted"/>
<dbReference type="EMBL" id="JRQD01000004">
    <property type="protein sequence ID" value="KGM06555.1"/>
    <property type="molecule type" value="Genomic_DNA"/>
</dbReference>
<dbReference type="NCBIfam" id="TIGR00426">
    <property type="entry name" value="competence protein ComEA helix-hairpin-helix repeat region"/>
    <property type="match status" value="1"/>
</dbReference>
<dbReference type="GO" id="GO:0003677">
    <property type="term" value="F:DNA binding"/>
    <property type="evidence" value="ECO:0007669"/>
    <property type="project" value="InterPro"/>
</dbReference>
<dbReference type="GO" id="GO:0006281">
    <property type="term" value="P:DNA repair"/>
    <property type="evidence" value="ECO:0007669"/>
    <property type="project" value="InterPro"/>
</dbReference>
<dbReference type="Pfam" id="PF12836">
    <property type="entry name" value="HHH_3"/>
    <property type="match status" value="1"/>
</dbReference>
<reference evidence="3 4" key="1">
    <citation type="submission" date="2014-09" db="EMBL/GenBank/DDBJ databases">
        <authorList>
            <person name="Grob C."/>
            <person name="Taubert M."/>
            <person name="Howat A.M."/>
            <person name="Burns O.J."/>
            <person name="Dixon J.L."/>
            <person name="Chen Y."/>
            <person name="Murrell J.C."/>
        </authorList>
    </citation>
    <scope>NUCLEOTIDE SEQUENCE [LARGE SCALE GENOMIC DNA]</scope>
    <source>
        <strain evidence="3">L4</strain>
    </source>
</reference>
<dbReference type="SMART" id="SM00278">
    <property type="entry name" value="HhH1"/>
    <property type="match status" value="2"/>
</dbReference>
<feature type="domain" description="Helix-hairpin-helix DNA-binding motif class 1" evidence="2">
    <location>
        <begin position="64"/>
        <end position="83"/>
    </location>
</feature>
<dbReference type="InterPro" id="IPR010994">
    <property type="entry name" value="RuvA_2-like"/>
</dbReference>
<keyword evidence="3" id="KW-0675">Receptor</keyword>
<dbReference type="GO" id="GO:0015627">
    <property type="term" value="C:type II protein secretion system complex"/>
    <property type="evidence" value="ECO:0007669"/>
    <property type="project" value="TreeGrafter"/>
</dbReference>